<name>A0ABP3ERJ1_9ACTN</name>
<dbReference type="InterPro" id="IPR009057">
    <property type="entry name" value="Homeodomain-like_sf"/>
</dbReference>
<feature type="domain" description="HTH tetR-type" evidence="3">
    <location>
        <begin position="16"/>
        <end position="76"/>
    </location>
</feature>
<keyword evidence="5" id="KW-1185">Reference proteome</keyword>
<dbReference type="Proteomes" id="UP001500967">
    <property type="component" value="Unassembled WGS sequence"/>
</dbReference>
<dbReference type="PANTHER" id="PTHR43479">
    <property type="entry name" value="ACREF/ENVCD OPERON REPRESSOR-RELATED"/>
    <property type="match status" value="1"/>
</dbReference>
<dbReference type="Gene3D" id="1.10.357.10">
    <property type="entry name" value="Tetracycline Repressor, domain 2"/>
    <property type="match status" value="1"/>
</dbReference>
<sequence length="207" mass="23336">MAATRTARKAPADKYDERRTQLAESALLTLGELGYARSSLREIANNSEFSHGVVHYYFADKLELIIYCVRYYKARCVTRYDAVVADSSTPEQLVEAFAAKLVETILDEAPMHRLWYDLRTQSMFEEGLREAVLMIDRTLEEMIWRVVARYATLSGRDVVTTPAAAYGLLDGVFQRALLGHLTGRADALDDLRDQTRSLLPLLLAPAT</sequence>
<dbReference type="InterPro" id="IPR050624">
    <property type="entry name" value="HTH-type_Tx_Regulator"/>
</dbReference>
<protein>
    <submittedName>
        <fullName evidence="4">TetR/AcrR family transcriptional regulator</fullName>
    </submittedName>
</protein>
<evidence type="ECO:0000256" key="1">
    <source>
        <dbReference type="ARBA" id="ARBA00023125"/>
    </source>
</evidence>
<dbReference type="SUPFAM" id="SSF46689">
    <property type="entry name" value="Homeodomain-like"/>
    <property type="match status" value="1"/>
</dbReference>
<dbReference type="Pfam" id="PF00440">
    <property type="entry name" value="TetR_N"/>
    <property type="match status" value="1"/>
</dbReference>
<proteinExistence type="predicted"/>
<dbReference type="PROSITE" id="PS50977">
    <property type="entry name" value="HTH_TETR_2"/>
    <property type="match status" value="1"/>
</dbReference>
<evidence type="ECO:0000313" key="5">
    <source>
        <dbReference type="Proteomes" id="UP001500967"/>
    </source>
</evidence>
<comment type="caution">
    <text evidence="4">The sequence shown here is derived from an EMBL/GenBank/DDBJ whole genome shotgun (WGS) entry which is preliminary data.</text>
</comment>
<organism evidence="4 5">
    <name type="scientific">Cryptosporangium japonicum</name>
    <dbReference type="NCBI Taxonomy" id="80872"/>
    <lineage>
        <taxon>Bacteria</taxon>
        <taxon>Bacillati</taxon>
        <taxon>Actinomycetota</taxon>
        <taxon>Actinomycetes</taxon>
        <taxon>Cryptosporangiales</taxon>
        <taxon>Cryptosporangiaceae</taxon>
        <taxon>Cryptosporangium</taxon>
    </lineage>
</organism>
<dbReference type="InterPro" id="IPR001647">
    <property type="entry name" value="HTH_TetR"/>
</dbReference>
<dbReference type="PANTHER" id="PTHR43479:SF11">
    <property type="entry name" value="ACREF_ENVCD OPERON REPRESSOR-RELATED"/>
    <property type="match status" value="1"/>
</dbReference>
<dbReference type="RefSeq" id="WP_344653501.1">
    <property type="nucleotide sequence ID" value="NZ_BAAAGX010000033.1"/>
</dbReference>
<reference evidence="5" key="1">
    <citation type="journal article" date="2019" name="Int. J. Syst. Evol. Microbiol.">
        <title>The Global Catalogue of Microorganisms (GCM) 10K type strain sequencing project: providing services to taxonomists for standard genome sequencing and annotation.</title>
        <authorList>
            <consortium name="The Broad Institute Genomics Platform"/>
            <consortium name="The Broad Institute Genome Sequencing Center for Infectious Disease"/>
            <person name="Wu L."/>
            <person name="Ma J."/>
        </authorList>
    </citation>
    <scope>NUCLEOTIDE SEQUENCE [LARGE SCALE GENOMIC DNA]</scope>
    <source>
        <strain evidence="5">JCM 10425</strain>
    </source>
</reference>
<dbReference type="EMBL" id="BAAAGX010000033">
    <property type="protein sequence ID" value="GAA0274664.1"/>
    <property type="molecule type" value="Genomic_DNA"/>
</dbReference>
<accession>A0ABP3ERJ1</accession>
<gene>
    <name evidence="4" type="ORF">GCM10009539_72980</name>
</gene>
<evidence type="ECO:0000256" key="2">
    <source>
        <dbReference type="PROSITE-ProRule" id="PRU00335"/>
    </source>
</evidence>
<feature type="DNA-binding region" description="H-T-H motif" evidence="2">
    <location>
        <begin position="39"/>
        <end position="58"/>
    </location>
</feature>
<evidence type="ECO:0000313" key="4">
    <source>
        <dbReference type="EMBL" id="GAA0274664.1"/>
    </source>
</evidence>
<evidence type="ECO:0000259" key="3">
    <source>
        <dbReference type="PROSITE" id="PS50977"/>
    </source>
</evidence>
<keyword evidence="1 2" id="KW-0238">DNA-binding</keyword>